<proteinExistence type="predicted"/>
<feature type="region of interest" description="Disordered" evidence="1">
    <location>
        <begin position="1"/>
        <end position="43"/>
    </location>
</feature>
<accession>A0A402C739</accession>
<dbReference type="EMBL" id="BHYM01000027">
    <property type="protein sequence ID" value="GCE39412.1"/>
    <property type="molecule type" value="Genomic_DNA"/>
</dbReference>
<organism evidence="2 3">
    <name type="scientific">Rhodococcus wratislaviensis</name>
    <name type="common">Tsukamurella wratislaviensis</name>
    <dbReference type="NCBI Taxonomy" id="44752"/>
    <lineage>
        <taxon>Bacteria</taxon>
        <taxon>Bacillati</taxon>
        <taxon>Actinomycetota</taxon>
        <taxon>Actinomycetes</taxon>
        <taxon>Mycobacteriales</taxon>
        <taxon>Nocardiaceae</taxon>
        <taxon>Rhodococcus</taxon>
    </lineage>
</organism>
<gene>
    <name evidence="2" type="ORF">Rhow_002936</name>
</gene>
<keyword evidence="3" id="KW-1185">Reference proteome</keyword>
<protein>
    <submittedName>
        <fullName evidence="2">Uncharacterized protein</fullName>
    </submittedName>
</protein>
<sequence>MGDLAKPCGAHGISRSGVPRTQRLRLIERCPRGPGTLRQPGSV</sequence>
<evidence type="ECO:0000313" key="3">
    <source>
        <dbReference type="Proteomes" id="UP000287519"/>
    </source>
</evidence>
<dbReference type="AlphaFoldDB" id="A0A402C739"/>
<evidence type="ECO:0000313" key="2">
    <source>
        <dbReference type="EMBL" id="GCE39412.1"/>
    </source>
</evidence>
<reference evidence="2 3" key="1">
    <citation type="submission" date="2018-11" db="EMBL/GenBank/DDBJ databases">
        <title>Microbial catabolism of amino acid.</title>
        <authorList>
            <person name="Hibi M."/>
            <person name="Ogawa J."/>
        </authorList>
    </citation>
    <scope>NUCLEOTIDE SEQUENCE [LARGE SCALE GENOMIC DNA]</scope>
    <source>
        <strain evidence="2 3">C31-06</strain>
    </source>
</reference>
<name>A0A402C739_RHOWR</name>
<comment type="caution">
    <text evidence="2">The sequence shown here is derived from an EMBL/GenBank/DDBJ whole genome shotgun (WGS) entry which is preliminary data.</text>
</comment>
<dbReference type="Proteomes" id="UP000287519">
    <property type="component" value="Unassembled WGS sequence"/>
</dbReference>
<evidence type="ECO:0000256" key="1">
    <source>
        <dbReference type="SAM" id="MobiDB-lite"/>
    </source>
</evidence>